<dbReference type="GO" id="GO:0051707">
    <property type="term" value="P:response to other organism"/>
    <property type="evidence" value="ECO:0007669"/>
    <property type="project" value="UniProtKB-ARBA"/>
</dbReference>
<sequence length="396" mass="43696">EPKTYGLDRFVNLKKIPTYVCIDSNYSCTSSSVTTALSLGFQMATNGATADRSDPINNVKISVKFNGRSIPINLSVDSTVKDLKYLLQPLTDVLPRGQKLISKGKILDDEEKFSSLGTYNGIYKLQLIASQGLHQGSGPIKNETTVASNLRRVPETGRREKQVTLVKSQSKRWKLTGVIALSNSDVKVIPHEVWNCGSSIRFLDLNCNSIQDIPEAIGGLSSLQKLLLNANCIKDEFLSWKGISSLKSLSFLSLSQNLLTSLPSDLGALTTLKELHVANNQLTCLPDEIGLLLHLEVLEANDNRIRAIPSCIGNCSSLVEALHLHNNGLKSLPSTLLKNCTHLSTLDLHGTEITMDMLREFEGWESFDERRVLKHSKQLAFRVKGASYFDEGADKR</sequence>
<dbReference type="GO" id="GO:0005737">
    <property type="term" value="C:cytoplasm"/>
    <property type="evidence" value="ECO:0007669"/>
    <property type="project" value="TreeGrafter"/>
</dbReference>
<gene>
    <name evidence="4" type="ORF">Ccrd_010313</name>
</gene>
<feature type="non-terminal residue" evidence="4">
    <location>
        <position position="1"/>
    </location>
</feature>
<dbReference type="InterPro" id="IPR003591">
    <property type="entry name" value="Leu-rich_rpt_typical-subtyp"/>
</dbReference>
<dbReference type="PANTHER" id="PTHR48051:SF1">
    <property type="entry name" value="RAS SUPPRESSOR PROTEIN 1"/>
    <property type="match status" value="1"/>
</dbReference>
<dbReference type="OMA" id="WGEFDER"/>
<keyword evidence="5" id="KW-1185">Reference proteome</keyword>
<protein>
    <submittedName>
        <fullName evidence="4">Leucine-rich repeat-containing protein</fullName>
    </submittedName>
</protein>
<evidence type="ECO:0000313" key="4">
    <source>
        <dbReference type="EMBL" id="KVI11277.1"/>
    </source>
</evidence>
<dbReference type="GO" id="GO:0006952">
    <property type="term" value="P:defense response"/>
    <property type="evidence" value="ECO:0007669"/>
    <property type="project" value="UniProtKB-ARBA"/>
</dbReference>
<dbReference type="Proteomes" id="UP000243975">
    <property type="component" value="Unassembled WGS sequence"/>
</dbReference>
<dbReference type="SUPFAM" id="SSF54236">
    <property type="entry name" value="Ubiquitin-like"/>
    <property type="match status" value="1"/>
</dbReference>
<proteinExistence type="predicted"/>
<reference evidence="4 5" key="1">
    <citation type="journal article" date="2016" name="Sci. Rep.">
        <title>The genome sequence of the outbreeding globe artichoke constructed de novo incorporating a phase-aware low-pass sequencing strategy of F1 progeny.</title>
        <authorList>
            <person name="Scaglione D."/>
            <person name="Reyes-Chin-Wo S."/>
            <person name="Acquadro A."/>
            <person name="Froenicke L."/>
            <person name="Portis E."/>
            <person name="Beitel C."/>
            <person name="Tirone M."/>
            <person name="Mauro R."/>
            <person name="Lo Monaco A."/>
            <person name="Mauromicale G."/>
            <person name="Faccioli P."/>
            <person name="Cattivelli L."/>
            <person name="Rieseberg L."/>
            <person name="Michelmore R."/>
            <person name="Lanteri S."/>
        </authorList>
    </citation>
    <scope>NUCLEOTIDE SEQUENCE [LARGE SCALE GENOMIC DNA]</scope>
    <source>
        <strain evidence="4">2C</strain>
    </source>
</reference>
<dbReference type="SMART" id="SM00369">
    <property type="entry name" value="LRR_TYP"/>
    <property type="match status" value="5"/>
</dbReference>
<evidence type="ECO:0000313" key="5">
    <source>
        <dbReference type="Proteomes" id="UP000243975"/>
    </source>
</evidence>
<comment type="caution">
    <text evidence="4">The sequence shown here is derived from an EMBL/GenBank/DDBJ whole genome shotgun (WGS) entry which is preliminary data.</text>
</comment>
<evidence type="ECO:0000259" key="3">
    <source>
        <dbReference type="PROSITE" id="PS50053"/>
    </source>
</evidence>
<dbReference type="SUPFAM" id="SSF52058">
    <property type="entry name" value="L domain-like"/>
    <property type="match status" value="1"/>
</dbReference>
<dbReference type="Pfam" id="PF00240">
    <property type="entry name" value="ubiquitin"/>
    <property type="match status" value="1"/>
</dbReference>
<dbReference type="PROSITE" id="PS50053">
    <property type="entry name" value="UBIQUITIN_2"/>
    <property type="match status" value="1"/>
</dbReference>
<dbReference type="InterPro" id="IPR032675">
    <property type="entry name" value="LRR_dom_sf"/>
</dbReference>
<keyword evidence="1" id="KW-0433">Leucine-rich repeat</keyword>
<dbReference type="EMBL" id="LEKV01000483">
    <property type="protein sequence ID" value="KVI11277.1"/>
    <property type="molecule type" value="Genomic_DNA"/>
</dbReference>
<accession>A0A103YLG7</accession>
<dbReference type="Pfam" id="PF13855">
    <property type="entry name" value="LRR_8"/>
    <property type="match status" value="1"/>
</dbReference>
<dbReference type="InterPro" id="IPR000626">
    <property type="entry name" value="Ubiquitin-like_dom"/>
</dbReference>
<keyword evidence="2" id="KW-0677">Repeat</keyword>
<dbReference type="InterPro" id="IPR001611">
    <property type="entry name" value="Leu-rich_rpt"/>
</dbReference>
<feature type="domain" description="Ubiquitin-like" evidence="3">
    <location>
        <begin position="59"/>
        <end position="121"/>
    </location>
</feature>
<name>A0A103YLG7_CYNCS</name>
<dbReference type="Gene3D" id="3.10.20.90">
    <property type="entry name" value="Phosphatidylinositol 3-kinase Catalytic Subunit, Chain A, domain 1"/>
    <property type="match status" value="1"/>
</dbReference>
<dbReference type="SMART" id="SM00364">
    <property type="entry name" value="LRR_BAC"/>
    <property type="match status" value="5"/>
</dbReference>
<dbReference type="PROSITE" id="PS51450">
    <property type="entry name" value="LRR"/>
    <property type="match status" value="2"/>
</dbReference>
<dbReference type="InterPro" id="IPR050216">
    <property type="entry name" value="LRR_domain-containing"/>
</dbReference>
<dbReference type="InterPro" id="IPR029071">
    <property type="entry name" value="Ubiquitin-like_domsf"/>
</dbReference>
<dbReference type="SMART" id="SM00213">
    <property type="entry name" value="UBQ"/>
    <property type="match status" value="1"/>
</dbReference>
<dbReference type="PANTHER" id="PTHR48051">
    <property type="match status" value="1"/>
</dbReference>
<evidence type="ECO:0000256" key="2">
    <source>
        <dbReference type="ARBA" id="ARBA00022737"/>
    </source>
</evidence>
<dbReference type="Gramene" id="KVI11277">
    <property type="protein sequence ID" value="KVI11277"/>
    <property type="gene ID" value="Ccrd_010313"/>
</dbReference>
<organism evidence="4 5">
    <name type="scientific">Cynara cardunculus var. scolymus</name>
    <name type="common">Globe artichoke</name>
    <name type="synonym">Cynara scolymus</name>
    <dbReference type="NCBI Taxonomy" id="59895"/>
    <lineage>
        <taxon>Eukaryota</taxon>
        <taxon>Viridiplantae</taxon>
        <taxon>Streptophyta</taxon>
        <taxon>Embryophyta</taxon>
        <taxon>Tracheophyta</taxon>
        <taxon>Spermatophyta</taxon>
        <taxon>Magnoliopsida</taxon>
        <taxon>eudicotyledons</taxon>
        <taxon>Gunneridae</taxon>
        <taxon>Pentapetalae</taxon>
        <taxon>asterids</taxon>
        <taxon>campanulids</taxon>
        <taxon>Asterales</taxon>
        <taxon>Asteraceae</taxon>
        <taxon>Carduoideae</taxon>
        <taxon>Cardueae</taxon>
        <taxon>Carduinae</taxon>
        <taxon>Cynara</taxon>
    </lineage>
</organism>
<dbReference type="AlphaFoldDB" id="A0A103YLG7"/>
<dbReference type="Gene3D" id="3.80.10.10">
    <property type="entry name" value="Ribonuclease Inhibitor"/>
    <property type="match status" value="1"/>
</dbReference>
<evidence type="ECO:0000256" key="1">
    <source>
        <dbReference type="ARBA" id="ARBA00022614"/>
    </source>
</evidence>
<dbReference type="STRING" id="59895.A0A103YLG7"/>